<protein>
    <submittedName>
        <fullName evidence="1">Uncharacterized protein</fullName>
    </submittedName>
</protein>
<dbReference type="Proteomes" id="UP000178774">
    <property type="component" value="Unassembled WGS sequence"/>
</dbReference>
<organism evidence="1 2">
    <name type="scientific">Candidatus Staskawiczbacteria bacterium RIFCSPHIGHO2_01_FULL_41_41</name>
    <dbReference type="NCBI Taxonomy" id="1802203"/>
    <lineage>
        <taxon>Bacteria</taxon>
        <taxon>Candidatus Staskawicziibacteriota</taxon>
    </lineage>
</organism>
<proteinExistence type="predicted"/>
<gene>
    <name evidence="1" type="ORF">A2822_02960</name>
</gene>
<comment type="caution">
    <text evidence="1">The sequence shown here is derived from an EMBL/GenBank/DDBJ whole genome shotgun (WGS) entry which is preliminary data.</text>
</comment>
<evidence type="ECO:0000313" key="2">
    <source>
        <dbReference type="Proteomes" id="UP000178774"/>
    </source>
</evidence>
<reference evidence="1 2" key="1">
    <citation type="journal article" date="2016" name="Nat. Commun.">
        <title>Thousands of microbial genomes shed light on interconnected biogeochemical processes in an aquifer system.</title>
        <authorList>
            <person name="Anantharaman K."/>
            <person name="Brown C.T."/>
            <person name="Hug L.A."/>
            <person name="Sharon I."/>
            <person name="Castelle C.J."/>
            <person name="Probst A.J."/>
            <person name="Thomas B.C."/>
            <person name="Singh A."/>
            <person name="Wilkins M.J."/>
            <person name="Karaoz U."/>
            <person name="Brodie E.L."/>
            <person name="Williams K.H."/>
            <person name="Hubbard S.S."/>
            <person name="Banfield J.F."/>
        </authorList>
    </citation>
    <scope>NUCLEOTIDE SEQUENCE [LARGE SCALE GENOMIC DNA]</scope>
</reference>
<sequence length="70" mass="8228">MLKTISKKASLREIQTELELIRSFMIGLAIEDAEGKYRPEFVKRALRSLKDKPTETFTNAKDFLRKIRKK</sequence>
<name>A0A1G2HTY0_9BACT</name>
<dbReference type="AlphaFoldDB" id="A0A1G2HTY0"/>
<dbReference type="EMBL" id="MHOP01000011">
    <property type="protein sequence ID" value="OGZ65982.1"/>
    <property type="molecule type" value="Genomic_DNA"/>
</dbReference>
<accession>A0A1G2HTY0</accession>
<evidence type="ECO:0000313" key="1">
    <source>
        <dbReference type="EMBL" id="OGZ65982.1"/>
    </source>
</evidence>